<reference evidence="4 5" key="1">
    <citation type="submission" date="2020-08" db="EMBL/GenBank/DDBJ databases">
        <title>Genomic Encyclopedia of Type Strains, Phase IV (KMG-IV): sequencing the most valuable type-strain genomes for metagenomic binning, comparative biology and taxonomic classification.</title>
        <authorList>
            <person name="Goeker M."/>
        </authorList>
    </citation>
    <scope>NUCLEOTIDE SEQUENCE [LARGE SCALE GENOMIC DNA]</scope>
    <source>
        <strain evidence="4 5">DSM 29007</strain>
    </source>
</reference>
<evidence type="ECO:0000313" key="4">
    <source>
        <dbReference type="EMBL" id="MBB6071819.1"/>
    </source>
</evidence>
<comment type="caution">
    <text evidence="4">The sequence shown here is derived from an EMBL/GenBank/DDBJ whole genome shotgun (WGS) entry which is preliminary data.</text>
</comment>
<organism evidence="4 5">
    <name type="scientific">Longimicrobium terrae</name>
    <dbReference type="NCBI Taxonomy" id="1639882"/>
    <lineage>
        <taxon>Bacteria</taxon>
        <taxon>Pseudomonadati</taxon>
        <taxon>Gemmatimonadota</taxon>
        <taxon>Longimicrobiia</taxon>
        <taxon>Longimicrobiales</taxon>
        <taxon>Longimicrobiaceae</taxon>
        <taxon>Longimicrobium</taxon>
    </lineage>
</organism>
<dbReference type="NCBIfam" id="TIGR00254">
    <property type="entry name" value="GGDEF"/>
    <property type="match status" value="1"/>
</dbReference>
<dbReference type="InterPro" id="IPR029787">
    <property type="entry name" value="Nucleotide_cyclase"/>
</dbReference>
<dbReference type="InterPro" id="IPR000160">
    <property type="entry name" value="GGDEF_dom"/>
</dbReference>
<dbReference type="PANTHER" id="PTHR45138">
    <property type="entry name" value="REGULATORY COMPONENTS OF SENSORY TRANSDUCTION SYSTEM"/>
    <property type="match status" value="1"/>
</dbReference>
<dbReference type="AlphaFoldDB" id="A0A841H1Q4"/>
<evidence type="ECO:0000256" key="1">
    <source>
        <dbReference type="ARBA" id="ARBA00012528"/>
    </source>
</evidence>
<dbReference type="GO" id="GO:1902201">
    <property type="term" value="P:negative regulation of bacterial-type flagellum-dependent cell motility"/>
    <property type="evidence" value="ECO:0007669"/>
    <property type="project" value="TreeGrafter"/>
</dbReference>
<dbReference type="GO" id="GO:0005886">
    <property type="term" value="C:plasma membrane"/>
    <property type="evidence" value="ECO:0007669"/>
    <property type="project" value="TreeGrafter"/>
</dbReference>
<dbReference type="InterPro" id="IPR043128">
    <property type="entry name" value="Rev_trsase/Diguanyl_cyclase"/>
</dbReference>
<dbReference type="GO" id="GO:0043709">
    <property type="term" value="P:cell adhesion involved in single-species biofilm formation"/>
    <property type="evidence" value="ECO:0007669"/>
    <property type="project" value="TreeGrafter"/>
</dbReference>
<dbReference type="CDD" id="cd01949">
    <property type="entry name" value="GGDEF"/>
    <property type="match status" value="1"/>
</dbReference>
<dbReference type="SUPFAM" id="SSF55781">
    <property type="entry name" value="GAF domain-like"/>
    <property type="match status" value="1"/>
</dbReference>
<dbReference type="Pfam" id="PF00990">
    <property type="entry name" value="GGDEF"/>
    <property type="match status" value="1"/>
</dbReference>
<dbReference type="EMBL" id="JACHIA010000011">
    <property type="protein sequence ID" value="MBB6071819.1"/>
    <property type="molecule type" value="Genomic_DNA"/>
</dbReference>
<protein>
    <recommendedName>
        <fullName evidence="1">diguanylate cyclase</fullName>
        <ecNumber evidence="1">2.7.7.65</ecNumber>
    </recommendedName>
</protein>
<dbReference type="InterPro" id="IPR029016">
    <property type="entry name" value="GAF-like_dom_sf"/>
</dbReference>
<dbReference type="EC" id="2.7.7.65" evidence="1"/>
<dbReference type="Gene3D" id="3.30.450.40">
    <property type="match status" value="1"/>
</dbReference>
<dbReference type="RefSeq" id="WP_170035277.1">
    <property type="nucleotide sequence ID" value="NZ_JACHOW010000011.1"/>
</dbReference>
<sequence>MPVRLEAPLRPRPVDEVGSASLDPAAVVLAFASIPLAGTPDATAQACVDAIRLLTHGPARLLVPTRPVPLSVGDAADGLVSVLRFHAAGGEGEMLASPEAAKIAPRLLALMAQQLARVWAVQQQRAEQTLELDQLRFHLGALQQVARTLAVVRGADETVRLVLDSVGEVFFAWWAALYHTDGEQYTCRAVRSLRGESVAFAIPARVVNAITGPGRPPIVPPEDAEIRDHVPAEVAVVAPLDFGDGGAGLLILGRRMTEAPYEAHDLALLRALADSSAIALRNAELLDRLRAQATIDPLTGCHNRRGFDEILEREMARAQRYGRPLSLVLLDIDRFKSINDDFGHEVGDHALQRIGRAVRHSFRSSDSACRYGGEEFALIFPETGRDEGSRLAEKMRVVVEQLPPNAEVPRTLTASFGVASFPDDAATIPDLIRAADRALYQAKTRGRNRVETA</sequence>
<proteinExistence type="predicted"/>
<dbReference type="InterPro" id="IPR050469">
    <property type="entry name" value="Diguanylate_Cyclase"/>
</dbReference>
<evidence type="ECO:0000313" key="5">
    <source>
        <dbReference type="Proteomes" id="UP000582837"/>
    </source>
</evidence>
<keyword evidence="5" id="KW-1185">Reference proteome</keyword>
<feature type="domain" description="GGDEF" evidence="3">
    <location>
        <begin position="323"/>
        <end position="453"/>
    </location>
</feature>
<evidence type="ECO:0000259" key="3">
    <source>
        <dbReference type="PROSITE" id="PS50887"/>
    </source>
</evidence>
<dbReference type="Proteomes" id="UP000582837">
    <property type="component" value="Unassembled WGS sequence"/>
</dbReference>
<dbReference type="SMART" id="SM00267">
    <property type="entry name" value="GGDEF"/>
    <property type="match status" value="1"/>
</dbReference>
<name>A0A841H1Q4_9BACT</name>
<dbReference type="PROSITE" id="PS50887">
    <property type="entry name" value="GGDEF"/>
    <property type="match status" value="1"/>
</dbReference>
<dbReference type="FunFam" id="3.30.70.270:FF:000001">
    <property type="entry name" value="Diguanylate cyclase domain protein"/>
    <property type="match status" value="1"/>
</dbReference>
<dbReference type="PANTHER" id="PTHR45138:SF9">
    <property type="entry name" value="DIGUANYLATE CYCLASE DGCM-RELATED"/>
    <property type="match status" value="1"/>
</dbReference>
<accession>A0A841H1Q4</accession>
<dbReference type="GO" id="GO:0052621">
    <property type="term" value="F:diguanylate cyclase activity"/>
    <property type="evidence" value="ECO:0007669"/>
    <property type="project" value="UniProtKB-EC"/>
</dbReference>
<comment type="catalytic activity">
    <reaction evidence="2">
        <text>2 GTP = 3',3'-c-di-GMP + 2 diphosphate</text>
        <dbReference type="Rhea" id="RHEA:24898"/>
        <dbReference type="ChEBI" id="CHEBI:33019"/>
        <dbReference type="ChEBI" id="CHEBI:37565"/>
        <dbReference type="ChEBI" id="CHEBI:58805"/>
        <dbReference type="EC" id="2.7.7.65"/>
    </reaction>
</comment>
<dbReference type="Gene3D" id="3.30.70.270">
    <property type="match status" value="1"/>
</dbReference>
<gene>
    <name evidence="4" type="ORF">HNQ61_003479</name>
</gene>
<evidence type="ECO:0000256" key="2">
    <source>
        <dbReference type="ARBA" id="ARBA00034247"/>
    </source>
</evidence>
<dbReference type="SUPFAM" id="SSF55073">
    <property type="entry name" value="Nucleotide cyclase"/>
    <property type="match status" value="1"/>
</dbReference>